<name>X1ERP7_9ZZZZ</name>
<organism evidence="3">
    <name type="scientific">marine sediment metagenome</name>
    <dbReference type="NCBI Taxonomy" id="412755"/>
    <lineage>
        <taxon>unclassified sequences</taxon>
        <taxon>metagenomes</taxon>
        <taxon>ecological metagenomes</taxon>
    </lineage>
</organism>
<sequence>MAVNALYLDDWTVEKVQRSKEGYRLVARYDVEPDHCPKCGSTRQPYRHGPRAIDYVDAPVHGQRTVVAVDVQRYRCRDCSATFMQPLPDMDPQRRMTRRCVDHIREQGLIRPYAHLAREIGLDEKTIRDICNEEIEALLARHKPVAPVALGCHPPAAGRRPTARRNPSSAGCWPHPP</sequence>
<dbReference type="InterPro" id="IPR029261">
    <property type="entry name" value="Transposase_Znf"/>
</dbReference>
<comment type="caution">
    <text evidence="3">The sequence shown here is derived from an EMBL/GenBank/DDBJ whole genome shotgun (WGS) entry which is preliminary data.</text>
</comment>
<evidence type="ECO:0000256" key="1">
    <source>
        <dbReference type="SAM" id="MobiDB-lite"/>
    </source>
</evidence>
<feature type="region of interest" description="Disordered" evidence="1">
    <location>
        <begin position="154"/>
        <end position="177"/>
    </location>
</feature>
<protein>
    <recommendedName>
        <fullName evidence="2">Transposase IS204/IS1001/IS1096/IS1165 zinc-finger domain-containing protein</fullName>
    </recommendedName>
</protein>
<reference evidence="3" key="1">
    <citation type="journal article" date="2014" name="Front. Microbiol.">
        <title>High frequency of phylogenetically diverse reductive dehalogenase-homologous genes in deep subseafloor sedimentary metagenomes.</title>
        <authorList>
            <person name="Kawai M."/>
            <person name="Futagami T."/>
            <person name="Toyoda A."/>
            <person name="Takaki Y."/>
            <person name="Nishi S."/>
            <person name="Hori S."/>
            <person name="Arai W."/>
            <person name="Tsubouchi T."/>
            <person name="Morono Y."/>
            <person name="Uchiyama I."/>
            <person name="Ito T."/>
            <person name="Fujiyama A."/>
            <person name="Inagaki F."/>
            <person name="Takami H."/>
        </authorList>
    </citation>
    <scope>NUCLEOTIDE SEQUENCE</scope>
    <source>
        <strain evidence="3">Expedition CK06-06</strain>
    </source>
</reference>
<dbReference type="Pfam" id="PF14690">
    <property type="entry name" value="Zn_ribbon_ISL3"/>
    <property type="match status" value="1"/>
</dbReference>
<feature type="non-terminal residue" evidence="3">
    <location>
        <position position="177"/>
    </location>
</feature>
<gene>
    <name evidence="3" type="ORF">S03H2_24103</name>
</gene>
<feature type="compositionally biased region" description="Low complexity" evidence="1">
    <location>
        <begin position="154"/>
        <end position="167"/>
    </location>
</feature>
<evidence type="ECO:0000259" key="2">
    <source>
        <dbReference type="Pfam" id="PF14690"/>
    </source>
</evidence>
<dbReference type="AlphaFoldDB" id="X1ERP7"/>
<accession>X1ERP7</accession>
<evidence type="ECO:0000313" key="3">
    <source>
        <dbReference type="EMBL" id="GAH35262.1"/>
    </source>
</evidence>
<feature type="domain" description="Transposase IS204/IS1001/IS1096/IS1165 zinc-finger" evidence="2">
    <location>
        <begin position="33"/>
        <end position="79"/>
    </location>
</feature>
<dbReference type="EMBL" id="BARU01013300">
    <property type="protein sequence ID" value="GAH35262.1"/>
    <property type="molecule type" value="Genomic_DNA"/>
</dbReference>
<proteinExistence type="predicted"/>